<reference evidence="1" key="1">
    <citation type="submission" date="2020-09" db="EMBL/GenBank/DDBJ databases">
        <title>Genome-Enabled Discovery of Anthraquinone Biosynthesis in Senna tora.</title>
        <authorList>
            <person name="Kang S.-H."/>
            <person name="Pandey R.P."/>
            <person name="Lee C.-M."/>
            <person name="Sim J.-S."/>
            <person name="Jeong J.-T."/>
            <person name="Choi B.-S."/>
            <person name="Jung M."/>
            <person name="Ginzburg D."/>
            <person name="Zhao K."/>
            <person name="Won S.Y."/>
            <person name="Oh T.-J."/>
            <person name="Yu Y."/>
            <person name="Kim N.-H."/>
            <person name="Lee O.R."/>
            <person name="Lee T.-H."/>
            <person name="Bashyal P."/>
            <person name="Kim T.-S."/>
            <person name="Lee W.-H."/>
            <person name="Kawkins C."/>
            <person name="Kim C.-K."/>
            <person name="Kim J.S."/>
            <person name="Ahn B.O."/>
            <person name="Rhee S.Y."/>
            <person name="Sohng J.K."/>
        </authorList>
    </citation>
    <scope>NUCLEOTIDE SEQUENCE</scope>
    <source>
        <tissue evidence="1">Leaf</tissue>
    </source>
</reference>
<protein>
    <submittedName>
        <fullName evidence="1">Uncharacterized protein</fullName>
    </submittedName>
</protein>
<keyword evidence="2" id="KW-1185">Reference proteome</keyword>
<dbReference type="AlphaFoldDB" id="A0A834XF27"/>
<comment type="caution">
    <text evidence="1">The sequence shown here is derived from an EMBL/GenBank/DDBJ whole genome shotgun (WGS) entry which is preliminary data.</text>
</comment>
<dbReference type="EMBL" id="JAAIUW010000001">
    <property type="protein sequence ID" value="KAF7844270.1"/>
    <property type="molecule type" value="Genomic_DNA"/>
</dbReference>
<gene>
    <name evidence="1" type="ORF">G2W53_001175</name>
</gene>
<evidence type="ECO:0000313" key="1">
    <source>
        <dbReference type="EMBL" id="KAF7844270.1"/>
    </source>
</evidence>
<accession>A0A834XF27</accession>
<organism evidence="1 2">
    <name type="scientific">Senna tora</name>
    <dbReference type="NCBI Taxonomy" id="362788"/>
    <lineage>
        <taxon>Eukaryota</taxon>
        <taxon>Viridiplantae</taxon>
        <taxon>Streptophyta</taxon>
        <taxon>Embryophyta</taxon>
        <taxon>Tracheophyta</taxon>
        <taxon>Spermatophyta</taxon>
        <taxon>Magnoliopsida</taxon>
        <taxon>eudicotyledons</taxon>
        <taxon>Gunneridae</taxon>
        <taxon>Pentapetalae</taxon>
        <taxon>rosids</taxon>
        <taxon>fabids</taxon>
        <taxon>Fabales</taxon>
        <taxon>Fabaceae</taxon>
        <taxon>Caesalpinioideae</taxon>
        <taxon>Cassia clade</taxon>
        <taxon>Senna</taxon>
    </lineage>
</organism>
<proteinExistence type="predicted"/>
<dbReference type="Proteomes" id="UP000634136">
    <property type="component" value="Unassembled WGS sequence"/>
</dbReference>
<sequence length="27" mass="2843">MAVVDAQLESTDTVVAVNEIMPPVGEK</sequence>
<name>A0A834XF27_9FABA</name>
<evidence type="ECO:0000313" key="2">
    <source>
        <dbReference type="Proteomes" id="UP000634136"/>
    </source>
</evidence>